<dbReference type="RefSeq" id="WP_165049825.1">
    <property type="nucleotide sequence ID" value="NZ_JAALFE010000009.1"/>
</dbReference>
<dbReference type="EMBL" id="JAALFE010000009">
    <property type="protein sequence ID" value="NGQ91365.1"/>
    <property type="molecule type" value="Genomic_DNA"/>
</dbReference>
<comment type="caution">
    <text evidence="2">The sequence shown here is derived from an EMBL/GenBank/DDBJ whole genome shotgun (WGS) entry which is preliminary data.</text>
</comment>
<reference evidence="2 3" key="1">
    <citation type="submission" date="2020-02" db="EMBL/GenBank/DDBJ databases">
        <title>Rhodobacter translucens sp. nov., a novel bacterium isolated from activated sludge.</title>
        <authorList>
            <person name="Liu J."/>
        </authorList>
    </citation>
    <scope>NUCLEOTIDE SEQUENCE [LARGE SCALE GENOMIC DNA]</scope>
    <source>
        <strain evidence="2 3">HX-7-19</strain>
    </source>
</reference>
<dbReference type="AlphaFoldDB" id="A0A6M1U524"/>
<evidence type="ECO:0000256" key="1">
    <source>
        <dbReference type="SAM" id="MobiDB-lite"/>
    </source>
</evidence>
<evidence type="ECO:0000313" key="3">
    <source>
        <dbReference type="Proteomes" id="UP000474758"/>
    </source>
</evidence>
<organism evidence="2 3">
    <name type="scientific">Paragemmobacter kunshanensis</name>
    <dbReference type="NCBI Taxonomy" id="2583234"/>
    <lineage>
        <taxon>Bacteria</taxon>
        <taxon>Pseudomonadati</taxon>
        <taxon>Pseudomonadota</taxon>
        <taxon>Alphaproteobacteria</taxon>
        <taxon>Rhodobacterales</taxon>
        <taxon>Paracoccaceae</taxon>
        <taxon>Paragemmobacter</taxon>
    </lineage>
</organism>
<evidence type="ECO:0000313" key="2">
    <source>
        <dbReference type="EMBL" id="NGQ91365.1"/>
    </source>
</evidence>
<sequence>MSTLFLSVGTAAEIPDAPVWGPSMFGYRYTGFRPFHRFEAQLADNSIGTMVWPGGYLAEARPESYGLDIPGLFAAESGRPGLAEIMAHAQSIGTGLSIILPTARYMGQDDLLRADIRAFMGDLLGGTYGPPPAQMTLEIGSEFFASFVGDPDAASHYGHIAEIYVSELTAALGDDALNLIDFDPAIAVQAGRTLDEDMLIRDELSDGSLLEVDQIIHHRFAFNATGVDGSADDFHPVIEAWRSDAMALGGDGPDLFLSAYGVGSYTRAEALRDFLAADQAAGGSLTEDQIDLAGRSTTEFETFWQDQLSLRDYGPEQPRLMLEMLSEYGAEGLSAAAAFGTDMIHPGRLSLTDVNGVPQDFIGQGMLDMLAESVTGTRALGFGLDNDSGDAVWAYGFENADKLIIFLSAGARPPESLTLDFAGLGTTYSHLAADRLTATIPVDWMERFGLPDNPDVDETPEAESFAIGQRRAADVDQGADGLTLQFGTAHEVIRLAFAKTDAGMQDIAGFSDGPVLALAAPDDADGPDDLPMLPPEEDDDPSDVDPAMAAPAAWSGGDGGDGGDAISALLLALPLLFLLGGA</sequence>
<proteinExistence type="predicted"/>
<feature type="compositionally biased region" description="Low complexity" evidence="1">
    <location>
        <begin position="544"/>
        <end position="555"/>
    </location>
</feature>
<feature type="region of interest" description="Disordered" evidence="1">
    <location>
        <begin position="519"/>
        <end position="556"/>
    </location>
</feature>
<name>A0A6M1U524_9RHOB</name>
<keyword evidence="3" id="KW-1185">Reference proteome</keyword>
<protein>
    <submittedName>
        <fullName evidence="2">Uncharacterized protein</fullName>
    </submittedName>
</protein>
<dbReference type="Proteomes" id="UP000474758">
    <property type="component" value="Unassembled WGS sequence"/>
</dbReference>
<gene>
    <name evidence="2" type="ORF">G5V65_10690</name>
</gene>
<accession>A0A6M1U524</accession>